<feature type="non-terminal residue" evidence="1">
    <location>
        <position position="1"/>
    </location>
</feature>
<gene>
    <name evidence="1" type="ORF">L195_g063707</name>
</gene>
<organism evidence="1 2">
    <name type="scientific">Trifolium pratense</name>
    <name type="common">Red clover</name>
    <dbReference type="NCBI Taxonomy" id="57577"/>
    <lineage>
        <taxon>Eukaryota</taxon>
        <taxon>Viridiplantae</taxon>
        <taxon>Streptophyta</taxon>
        <taxon>Embryophyta</taxon>
        <taxon>Tracheophyta</taxon>
        <taxon>Spermatophyta</taxon>
        <taxon>Magnoliopsida</taxon>
        <taxon>eudicotyledons</taxon>
        <taxon>Gunneridae</taxon>
        <taxon>Pentapetalae</taxon>
        <taxon>rosids</taxon>
        <taxon>fabids</taxon>
        <taxon>Fabales</taxon>
        <taxon>Fabaceae</taxon>
        <taxon>Papilionoideae</taxon>
        <taxon>50 kb inversion clade</taxon>
        <taxon>NPAAA clade</taxon>
        <taxon>Hologalegina</taxon>
        <taxon>IRL clade</taxon>
        <taxon>Trifolieae</taxon>
        <taxon>Trifolium</taxon>
    </lineage>
</organism>
<evidence type="ECO:0000313" key="1">
    <source>
        <dbReference type="EMBL" id="PNX67849.1"/>
    </source>
</evidence>
<reference evidence="1 2" key="2">
    <citation type="journal article" date="2017" name="Front. Plant Sci.">
        <title>Gene Classification and Mining of Molecular Markers Useful in Red Clover (Trifolium pratense) Breeding.</title>
        <authorList>
            <person name="Istvanek J."/>
            <person name="Dluhosova J."/>
            <person name="Dluhos P."/>
            <person name="Patkova L."/>
            <person name="Nedelnik J."/>
            <person name="Repkova J."/>
        </authorList>
    </citation>
    <scope>NUCLEOTIDE SEQUENCE [LARGE SCALE GENOMIC DNA]</scope>
    <source>
        <strain evidence="2">cv. Tatra</strain>
        <tissue evidence="1">Young leaves</tissue>
    </source>
</reference>
<sequence>VPSLGGSVPLVARRRIIPSRGVPPWWGGVSRYCLVSPWARPSFASVARW</sequence>
<name>A0A2K3KNK9_TRIPR</name>
<comment type="caution">
    <text evidence="1">The sequence shown here is derived from an EMBL/GenBank/DDBJ whole genome shotgun (WGS) entry which is preliminary data.</text>
</comment>
<dbReference type="Proteomes" id="UP000236291">
    <property type="component" value="Unassembled WGS sequence"/>
</dbReference>
<dbReference type="EMBL" id="ASHM01216999">
    <property type="protein sequence ID" value="PNX67849.1"/>
    <property type="molecule type" value="Genomic_DNA"/>
</dbReference>
<proteinExistence type="predicted"/>
<dbReference type="AlphaFoldDB" id="A0A2K3KNK9"/>
<protein>
    <submittedName>
        <fullName evidence="1">Uncharacterized protein</fullName>
    </submittedName>
</protein>
<evidence type="ECO:0000313" key="2">
    <source>
        <dbReference type="Proteomes" id="UP000236291"/>
    </source>
</evidence>
<reference evidence="1 2" key="1">
    <citation type="journal article" date="2014" name="Am. J. Bot.">
        <title>Genome assembly and annotation for red clover (Trifolium pratense; Fabaceae).</title>
        <authorList>
            <person name="Istvanek J."/>
            <person name="Jaros M."/>
            <person name="Krenek A."/>
            <person name="Repkova J."/>
        </authorList>
    </citation>
    <scope>NUCLEOTIDE SEQUENCE [LARGE SCALE GENOMIC DNA]</scope>
    <source>
        <strain evidence="2">cv. Tatra</strain>
        <tissue evidence="1">Young leaves</tissue>
    </source>
</reference>
<accession>A0A2K3KNK9</accession>